<proteinExistence type="predicted"/>
<sequence>MQIAALYLITTAVFLSIDAVGIRFMIKPIFDRHIAELYPDVMRVGPAALFYLGYIAGLLYLVSVPALRAGSPASAILPAIIFGLVAYGTYEFTNYATIRLWSVQQVVVDTLWGGALTGFSAWAGLAALRAFSPAA</sequence>
<comment type="caution">
    <text evidence="2">The sequence shown here is derived from an EMBL/GenBank/DDBJ whole genome shotgun (WGS) entry which is preliminary data.</text>
</comment>
<feature type="transmembrane region" description="Helical" evidence="1">
    <location>
        <begin position="43"/>
        <end position="62"/>
    </location>
</feature>
<name>A0ABS8YRE9_9RHOB</name>
<keyword evidence="1" id="KW-0812">Transmembrane</keyword>
<feature type="transmembrane region" description="Helical" evidence="1">
    <location>
        <begin position="69"/>
        <end position="90"/>
    </location>
</feature>
<gene>
    <name evidence="2" type="ORF">LZA78_00700</name>
</gene>
<dbReference type="Pfam" id="PF09945">
    <property type="entry name" value="DUF2177"/>
    <property type="match status" value="1"/>
</dbReference>
<organism evidence="2 3">
    <name type="scientific">Rhodobacter flavimaris</name>
    <dbReference type="NCBI Taxonomy" id="2907145"/>
    <lineage>
        <taxon>Bacteria</taxon>
        <taxon>Pseudomonadati</taxon>
        <taxon>Pseudomonadota</taxon>
        <taxon>Alphaproteobacteria</taxon>
        <taxon>Rhodobacterales</taxon>
        <taxon>Rhodobacter group</taxon>
        <taxon>Rhodobacter</taxon>
    </lineage>
</organism>
<protein>
    <submittedName>
        <fullName evidence="2">DUF2177 family protein</fullName>
    </submittedName>
</protein>
<evidence type="ECO:0000313" key="2">
    <source>
        <dbReference type="EMBL" id="MCE5972008.1"/>
    </source>
</evidence>
<keyword evidence="1" id="KW-0472">Membrane</keyword>
<accession>A0ABS8YRE9</accession>
<evidence type="ECO:0000313" key="3">
    <source>
        <dbReference type="Proteomes" id="UP001521181"/>
    </source>
</evidence>
<feature type="transmembrane region" description="Helical" evidence="1">
    <location>
        <begin position="110"/>
        <end position="131"/>
    </location>
</feature>
<keyword evidence="3" id="KW-1185">Reference proteome</keyword>
<keyword evidence="1" id="KW-1133">Transmembrane helix</keyword>
<reference evidence="2 3" key="1">
    <citation type="submission" date="2021-12" db="EMBL/GenBank/DDBJ databases">
        <title>Sinirhodobacter sp. WL0062 is a bacterium isolated from seawater.</title>
        <authorList>
            <person name="Wang L."/>
            <person name="He W."/>
            <person name="Zhang D.-F."/>
        </authorList>
    </citation>
    <scope>NUCLEOTIDE SEQUENCE [LARGE SCALE GENOMIC DNA]</scope>
    <source>
        <strain evidence="2 3">WL0062</strain>
    </source>
</reference>
<dbReference type="RefSeq" id="WP_233675037.1">
    <property type="nucleotide sequence ID" value="NZ_JAJUOS010000001.1"/>
</dbReference>
<dbReference type="Proteomes" id="UP001521181">
    <property type="component" value="Unassembled WGS sequence"/>
</dbReference>
<dbReference type="EMBL" id="JAJUOS010000001">
    <property type="protein sequence ID" value="MCE5972008.1"/>
    <property type="molecule type" value="Genomic_DNA"/>
</dbReference>
<evidence type="ECO:0000256" key="1">
    <source>
        <dbReference type="SAM" id="Phobius"/>
    </source>
</evidence>
<dbReference type="InterPro" id="IPR018687">
    <property type="entry name" value="DUF2177_membr"/>
</dbReference>